<dbReference type="KEGG" id="sace:GIY23_05560"/>
<dbReference type="GO" id="GO:0003700">
    <property type="term" value="F:DNA-binding transcription factor activity"/>
    <property type="evidence" value="ECO:0007669"/>
    <property type="project" value="TreeGrafter"/>
</dbReference>
<dbReference type="PANTHER" id="PTHR30055">
    <property type="entry name" value="HTH-TYPE TRANSCRIPTIONAL REGULATOR RUTR"/>
    <property type="match status" value="1"/>
</dbReference>
<dbReference type="InterPro" id="IPR001647">
    <property type="entry name" value="HTH_TetR"/>
</dbReference>
<evidence type="ECO:0000259" key="3">
    <source>
        <dbReference type="PROSITE" id="PS50977"/>
    </source>
</evidence>
<reference evidence="5" key="1">
    <citation type="submission" date="2019-11" db="EMBL/GenBank/DDBJ databases">
        <title>The complete genome sequence of Saccharopolyspora sp. E2A.</title>
        <authorList>
            <person name="Zhang G."/>
        </authorList>
    </citation>
    <scope>NUCLEOTIDE SEQUENCE [LARGE SCALE GENOMIC DNA]</scope>
    <source>
        <strain evidence="5">E2A</strain>
    </source>
</reference>
<protein>
    <submittedName>
        <fullName evidence="4">TetR family transcriptional regulator</fullName>
    </submittedName>
</protein>
<dbReference type="PRINTS" id="PR00455">
    <property type="entry name" value="HTHTETR"/>
</dbReference>
<keyword evidence="1 2" id="KW-0238">DNA-binding</keyword>
<dbReference type="EMBL" id="CP045929">
    <property type="protein sequence ID" value="QGK72074.1"/>
    <property type="molecule type" value="Genomic_DNA"/>
</dbReference>
<keyword evidence="5" id="KW-1185">Reference proteome</keyword>
<name>A0A5Q3QFS2_9PSEU</name>
<gene>
    <name evidence="4" type="ORF">GIY23_05560</name>
</gene>
<dbReference type="PROSITE" id="PS50977">
    <property type="entry name" value="HTH_TETR_2"/>
    <property type="match status" value="1"/>
</dbReference>
<dbReference type="Pfam" id="PF00440">
    <property type="entry name" value="TetR_N"/>
    <property type="match status" value="1"/>
</dbReference>
<accession>A0A5Q3QFS2</accession>
<evidence type="ECO:0000256" key="1">
    <source>
        <dbReference type="ARBA" id="ARBA00023125"/>
    </source>
</evidence>
<feature type="domain" description="HTH tetR-type" evidence="3">
    <location>
        <begin position="6"/>
        <end position="66"/>
    </location>
</feature>
<feature type="DNA-binding region" description="H-T-H motif" evidence="2">
    <location>
        <begin position="29"/>
        <end position="48"/>
    </location>
</feature>
<dbReference type="AlphaFoldDB" id="A0A5Q3QFS2"/>
<dbReference type="InterPro" id="IPR050109">
    <property type="entry name" value="HTH-type_TetR-like_transc_reg"/>
</dbReference>
<dbReference type="Gene3D" id="1.10.357.10">
    <property type="entry name" value="Tetracycline Repressor, domain 2"/>
    <property type="match status" value="1"/>
</dbReference>
<evidence type="ECO:0000313" key="4">
    <source>
        <dbReference type="EMBL" id="QGK72074.1"/>
    </source>
</evidence>
<sequence>MNQTERSPRARLLDAAEELLLRSGCDAVSVRAINAEAGMNPAAVHYHFGSKDALIAALLEARLTPLWQDELAELAARRDAGRPPATAELVDVVLGPLRRLVEHPRGRLHLHLLARLVLGRRDVGWTSRWFRIEPWVDLLCSARPGLTESQARERLMLAFDLTLHVVGTPAADTPRENPTGLEALRTFVAAGLEAAP</sequence>
<dbReference type="Proteomes" id="UP000371041">
    <property type="component" value="Chromosome"/>
</dbReference>
<dbReference type="PANTHER" id="PTHR30055:SF235">
    <property type="entry name" value="TRANSCRIPTIONAL REGULATORY PROTEIN"/>
    <property type="match status" value="1"/>
</dbReference>
<dbReference type="InterPro" id="IPR009057">
    <property type="entry name" value="Homeodomain-like_sf"/>
</dbReference>
<evidence type="ECO:0000313" key="5">
    <source>
        <dbReference type="Proteomes" id="UP000371041"/>
    </source>
</evidence>
<proteinExistence type="predicted"/>
<evidence type="ECO:0000256" key="2">
    <source>
        <dbReference type="PROSITE-ProRule" id="PRU00335"/>
    </source>
</evidence>
<dbReference type="SUPFAM" id="SSF46689">
    <property type="entry name" value="Homeodomain-like"/>
    <property type="match status" value="1"/>
</dbReference>
<organism evidence="4 5">
    <name type="scientific">Allosaccharopolyspora coralli</name>
    <dbReference type="NCBI Taxonomy" id="2665642"/>
    <lineage>
        <taxon>Bacteria</taxon>
        <taxon>Bacillati</taxon>
        <taxon>Actinomycetota</taxon>
        <taxon>Actinomycetes</taxon>
        <taxon>Pseudonocardiales</taxon>
        <taxon>Pseudonocardiaceae</taxon>
        <taxon>Allosaccharopolyspora</taxon>
    </lineage>
</organism>
<dbReference type="GO" id="GO:0000976">
    <property type="term" value="F:transcription cis-regulatory region binding"/>
    <property type="evidence" value="ECO:0007669"/>
    <property type="project" value="TreeGrafter"/>
</dbReference>